<dbReference type="PANTHER" id="PTHR33445:SF1">
    <property type="entry name" value="ATP SYNTHASE SUBUNIT B"/>
    <property type="match status" value="1"/>
</dbReference>
<dbReference type="Proteomes" id="UP000622707">
    <property type="component" value="Unassembled WGS sequence"/>
</dbReference>
<proteinExistence type="inferred from homology"/>
<comment type="similarity">
    <text evidence="1 15 16">Belongs to the ATPase B chain family.</text>
</comment>
<evidence type="ECO:0000256" key="10">
    <source>
        <dbReference type="ARBA" id="ARBA00023310"/>
    </source>
</evidence>
<dbReference type="RefSeq" id="WP_201693241.1">
    <property type="nucleotide sequence ID" value="NZ_JAEQND010000020.1"/>
</dbReference>
<evidence type="ECO:0000256" key="8">
    <source>
        <dbReference type="ARBA" id="ARBA00023065"/>
    </source>
</evidence>
<dbReference type="InterPro" id="IPR050059">
    <property type="entry name" value="ATP_synthase_B_chain"/>
</dbReference>
<gene>
    <name evidence="15" type="primary">atpF</name>
    <name evidence="18" type="ORF">JI746_26095</name>
</gene>
<dbReference type="InterPro" id="IPR002146">
    <property type="entry name" value="ATP_synth_b/b'su_bac/chlpt"/>
</dbReference>
<keyword evidence="9 15" id="KW-0472">Membrane</keyword>
<evidence type="ECO:0000256" key="3">
    <source>
        <dbReference type="ARBA" id="ARBA00022475"/>
    </source>
</evidence>
<dbReference type="HAMAP" id="MF_01398">
    <property type="entry name" value="ATP_synth_b_bprime"/>
    <property type="match status" value="1"/>
</dbReference>
<evidence type="ECO:0000313" key="19">
    <source>
        <dbReference type="Proteomes" id="UP000622707"/>
    </source>
</evidence>
<comment type="caution">
    <text evidence="18">The sequence shown here is derived from an EMBL/GenBank/DDBJ whole genome shotgun (WGS) entry which is preliminary data.</text>
</comment>
<keyword evidence="5 15" id="KW-0812">Transmembrane</keyword>
<name>A0ABS1JWB2_9BURK</name>
<dbReference type="PANTHER" id="PTHR33445">
    <property type="entry name" value="ATP SYNTHASE SUBUNIT B', CHLOROPLASTIC"/>
    <property type="match status" value="1"/>
</dbReference>
<evidence type="ECO:0000256" key="16">
    <source>
        <dbReference type="RuleBase" id="RU003848"/>
    </source>
</evidence>
<keyword evidence="8 15" id="KW-0406">Ion transport</keyword>
<keyword evidence="4 15" id="KW-0138">CF(0)</keyword>
<evidence type="ECO:0000256" key="12">
    <source>
        <dbReference type="ARBA" id="ARBA00025614"/>
    </source>
</evidence>
<comment type="function">
    <text evidence="12">Component of the F(0) channel, it forms part of the peripheral stalk, linking F(1) to F(0). The b'-subunit is a diverged and duplicated form of b found in plants and photosynthetic bacteria.</text>
</comment>
<evidence type="ECO:0000256" key="9">
    <source>
        <dbReference type="ARBA" id="ARBA00023136"/>
    </source>
</evidence>
<feature type="transmembrane region" description="Helical" evidence="15">
    <location>
        <begin position="7"/>
        <end position="26"/>
    </location>
</feature>
<dbReference type="InterPro" id="IPR005864">
    <property type="entry name" value="ATP_synth_F0_bsu_bac"/>
</dbReference>
<keyword evidence="3 15" id="KW-1003">Cell membrane</keyword>
<evidence type="ECO:0000256" key="2">
    <source>
        <dbReference type="ARBA" id="ARBA00022448"/>
    </source>
</evidence>
<accession>A0ABS1JWB2</accession>
<evidence type="ECO:0000256" key="14">
    <source>
        <dbReference type="ARBA" id="ARBA00037847"/>
    </source>
</evidence>
<evidence type="ECO:0000256" key="7">
    <source>
        <dbReference type="ARBA" id="ARBA00022989"/>
    </source>
</evidence>
<dbReference type="CDD" id="cd06503">
    <property type="entry name" value="ATP-synt_Fo_b"/>
    <property type="match status" value="1"/>
</dbReference>
<keyword evidence="17" id="KW-0175">Coiled coil</keyword>
<comment type="subcellular location">
    <subcellularLocation>
        <location evidence="15">Cell membrane</location>
        <topology evidence="15">Single-pass membrane protein</topology>
    </subcellularLocation>
    <subcellularLocation>
        <location evidence="14">Endomembrane system</location>
        <topology evidence="14">Single-pass membrane protein</topology>
    </subcellularLocation>
</comment>
<evidence type="ECO:0000256" key="13">
    <source>
        <dbReference type="ARBA" id="ARBA00026054"/>
    </source>
</evidence>
<dbReference type="NCBIfam" id="NF004411">
    <property type="entry name" value="PRK05759.1-2"/>
    <property type="match status" value="1"/>
</dbReference>
<keyword evidence="6 15" id="KW-0375">Hydrogen ion transport</keyword>
<keyword evidence="7 15" id="KW-1133">Transmembrane helix</keyword>
<organism evidence="18 19">
    <name type="scientific">Ramlibacter alkalitolerans</name>
    <dbReference type="NCBI Taxonomy" id="2039631"/>
    <lineage>
        <taxon>Bacteria</taxon>
        <taxon>Pseudomonadati</taxon>
        <taxon>Pseudomonadota</taxon>
        <taxon>Betaproteobacteria</taxon>
        <taxon>Burkholderiales</taxon>
        <taxon>Comamonadaceae</taxon>
        <taxon>Ramlibacter</taxon>
    </lineage>
</organism>
<feature type="coiled-coil region" evidence="17">
    <location>
        <begin position="40"/>
        <end position="122"/>
    </location>
</feature>
<sequence>MSITGTLIIQIIVFLILVGFTMKYVWPPIAVALDERARKIAEGLAAADKAKAELQEADKKVEQELAKSRAEVAQLLADAERRAQAIVEEAKGRATEEANKIVAAARADAEQQTVRAREALREQVAMLAVKGAEQILRREVNPGVHAELLNRLQTELV</sequence>
<comment type="function">
    <text evidence="11 15">F(1)F(0) ATP synthase produces ATP from ADP in the presence of a proton or sodium gradient. F-type ATPases consist of two structural domains, F(1) containing the extramembraneous catalytic core and F(0) containing the membrane proton channel, linked together by a central stalk and a peripheral stalk. During catalysis, ATP synthesis in the catalytic domain of F(1) is coupled via a rotary mechanism of the central stalk subunits to proton translocation.</text>
</comment>
<dbReference type="InterPro" id="IPR028987">
    <property type="entry name" value="ATP_synth_B-like_membr_sf"/>
</dbReference>
<dbReference type="Gene3D" id="1.20.5.620">
    <property type="entry name" value="F1F0 ATP synthase subunit B, membrane domain"/>
    <property type="match status" value="1"/>
</dbReference>
<evidence type="ECO:0000256" key="4">
    <source>
        <dbReference type="ARBA" id="ARBA00022547"/>
    </source>
</evidence>
<evidence type="ECO:0000256" key="11">
    <source>
        <dbReference type="ARBA" id="ARBA00025198"/>
    </source>
</evidence>
<keyword evidence="2 15" id="KW-0813">Transport</keyword>
<dbReference type="NCBIfam" id="TIGR01144">
    <property type="entry name" value="ATP_synt_b"/>
    <property type="match status" value="1"/>
</dbReference>
<reference evidence="18 19" key="1">
    <citation type="journal article" date="2017" name="Int. J. Syst. Evol. Microbiol.">
        <title>Ramlibacter alkalitolerans sp. nov., alkali-tolerant bacterium isolated from soil of ginseng.</title>
        <authorList>
            <person name="Lee D.H."/>
            <person name="Cha C.J."/>
        </authorList>
    </citation>
    <scope>NUCLEOTIDE SEQUENCE [LARGE SCALE GENOMIC DNA]</scope>
    <source>
        <strain evidence="18 19">KACC 19305</strain>
    </source>
</reference>
<comment type="subunit">
    <text evidence="15">F-type ATPases have 2 components, F(1) - the catalytic core - and F(0) - the membrane proton channel. F(1) has five subunits: alpha(3), beta(3), gamma(1), delta(1), epsilon(1). F(0) has three main subunits: a(1), b(2) and c(10-14). The alpha and beta chains form an alternating ring which encloses part of the gamma chain. F(1) is attached to F(0) by a central stalk formed by the gamma and epsilon chains, while a peripheral stalk is formed by the delta and b chains.</text>
</comment>
<evidence type="ECO:0000313" key="18">
    <source>
        <dbReference type="EMBL" id="MBL0428605.1"/>
    </source>
</evidence>
<dbReference type="SUPFAM" id="SSF81573">
    <property type="entry name" value="F1F0 ATP synthase subunit B, membrane domain"/>
    <property type="match status" value="1"/>
</dbReference>
<evidence type="ECO:0000256" key="1">
    <source>
        <dbReference type="ARBA" id="ARBA00005513"/>
    </source>
</evidence>
<keyword evidence="10 15" id="KW-0066">ATP synthesis</keyword>
<evidence type="ECO:0000256" key="5">
    <source>
        <dbReference type="ARBA" id="ARBA00022692"/>
    </source>
</evidence>
<protein>
    <recommendedName>
        <fullName evidence="15">ATP synthase subunit b</fullName>
    </recommendedName>
    <alternativeName>
        <fullName evidence="15">ATP synthase F(0) sector subunit b</fullName>
    </alternativeName>
    <alternativeName>
        <fullName evidence="15">ATPase subunit I</fullName>
    </alternativeName>
    <alternativeName>
        <fullName evidence="15">F-type ATPase subunit b</fullName>
        <shortName evidence="15">F-ATPase subunit b</shortName>
    </alternativeName>
</protein>
<dbReference type="Pfam" id="PF00430">
    <property type="entry name" value="ATP-synt_B"/>
    <property type="match status" value="1"/>
</dbReference>
<comment type="subunit">
    <text evidence="13">F-type ATPases have 2 components, F(1) - the catalytic core - and F(0) - the membrane proton channel. F(1) has five subunits: alpha(3), beta(3), gamma(1), delta(1), epsilon(1). F(0) has four main subunits: a(1), b(2) and c(10-14). The alpha and beta chains form an alternating ring which encloses part of the gamma chain. F(1) is attached to F(0) by a central stalk formed by the gamma and epsilon chains, while a peripheral stalk is formed by the delta and b chains.</text>
</comment>
<dbReference type="EMBL" id="JAEQND010000020">
    <property type="protein sequence ID" value="MBL0428605.1"/>
    <property type="molecule type" value="Genomic_DNA"/>
</dbReference>
<evidence type="ECO:0000256" key="6">
    <source>
        <dbReference type="ARBA" id="ARBA00022781"/>
    </source>
</evidence>
<evidence type="ECO:0000256" key="17">
    <source>
        <dbReference type="SAM" id="Coils"/>
    </source>
</evidence>
<keyword evidence="19" id="KW-1185">Reference proteome</keyword>
<evidence type="ECO:0000256" key="15">
    <source>
        <dbReference type="HAMAP-Rule" id="MF_01398"/>
    </source>
</evidence>